<gene>
    <name evidence="4" type="ORF">F9L04_21700</name>
</gene>
<accession>A0A6L3Z004</accession>
<dbReference type="SMART" id="SM00287">
    <property type="entry name" value="SH3b"/>
    <property type="match status" value="1"/>
</dbReference>
<dbReference type="AlphaFoldDB" id="A0A6L3Z004"/>
<dbReference type="Gene3D" id="3.90.226.10">
    <property type="entry name" value="2-enoyl-CoA Hydratase, Chain A, domain 1"/>
    <property type="match status" value="1"/>
</dbReference>
<evidence type="ECO:0000256" key="1">
    <source>
        <dbReference type="SAM" id="MobiDB-lite"/>
    </source>
</evidence>
<dbReference type="Gene3D" id="2.30.30.40">
    <property type="entry name" value="SH3 Domains"/>
    <property type="match status" value="1"/>
</dbReference>
<dbReference type="InterPro" id="IPR029045">
    <property type="entry name" value="ClpP/crotonase-like_dom_sf"/>
</dbReference>
<evidence type="ECO:0000256" key="2">
    <source>
        <dbReference type="SAM" id="SignalP"/>
    </source>
</evidence>
<evidence type="ECO:0000313" key="5">
    <source>
        <dbReference type="Proteomes" id="UP000481876"/>
    </source>
</evidence>
<dbReference type="Proteomes" id="UP000481876">
    <property type="component" value="Unassembled WGS sequence"/>
</dbReference>
<dbReference type="Pfam" id="PF08239">
    <property type="entry name" value="SH3_3"/>
    <property type="match status" value="1"/>
</dbReference>
<dbReference type="RefSeq" id="WP_151664231.1">
    <property type="nucleotide sequence ID" value="NZ_CP103345.1"/>
</dbReference>
<feature type="domain" description="SH3b" evidence="3">
    <location>
        <begin position="250"/>
        <end position="314"/>
    </location>
</feature>
<comment type="caution">
    <text evidence="4">The sequence shown here is derived from an EMBL/GenBank/DDBJ whole genome shotgun (WGS) entry which is preliminary data.</text>
</comment>
<sequence>MRKLSMVRGGAVFKKSVQIIAALSIAAVANSPAWANLTFSADETPGGLRFILVSGDFEYQQDLSPFQTMIRERNPLFILFDSPGGNPSKAMELGRIVRAHGLATFQTKGLECASACALAFFGGKIRYAAPGAIGVHKSSFSDTARMTVDDAVSAIQHMTAETIAYMTEMGVDPALLRLSLQYDSDDIRYLSKSEMEAYRVITSTQDDPPSMPSAQTVGPGMANPKVPEKSKALPDYRIAASDPRFQIPVARTGRVRHPKTKEFLRSGESQDSPKIVEVHNGNPVKILAVGDRWYRVEVIGRVGYLHHNWVKVDQFVSSGFENRYIQIASFDNYHEAEQYVQSSPIRLAVYFASNSWFAITLPEAYSPARASELLKVLKKQHRVPEDAFMTVGNTYVKRVCCE</sequence>
<evidence type="ECO:0000313" key="4">
    <source>
        <dbReference type="EMBL" id="KAB2763055.1"/>
    </source>
</evidence>
<proteinExistence type="predicted"/>
<dbReference type="EMBL" id="WBWS01000028">
    <property type="protein sequence ID" value="KAB2763055.1"/>
    <property type="molecule type" value="Genomic_DNA"/>
</dbReference>
<feature type="compositionally biased region" description="Polar residues" evidence="1">
    <location>
        <begin position="203"/>
        <end position="216"/>
    </location>
</feature>
<dbReference type="InterPro" id="IPR003646">
    <property type="entry name" value="SH3-like_bac-type"/>
</dbReference>
<name>A0A6L3Z004_BRUAN</name>
<feature type="signal peptide" evidence="2">
    <location>
        <begin position="1"/>
        <end position="35"/>
    </location>
</feature>
<feature type="region of interest" description="Disordered" evidence="1">
    <location>
        <begin position="203"/>
        <end position="229"/>
    </location>
</feature>
<reference evidence="4 5" key="1">
    <citation type="submission" date="2019-09" db="EMBL/GenBank/DDBJ databases">
        <title>Taxonomic organization of the family Brucellaceae based on a phylogenomic approach.</title>
        <authorList>
            <person name="Leclercq S."/>
            <person name="Cloeckaert A."/>
            <person name="Zygmunt M.S."/>
        </authorList>
    </citation>
    <scope>NUCLEOTIDE SEQUENCE [LARGE SCALE GENOMIC DNA]</scope>
    <source>
        <strain evidence="4 5">LMG 3313</strain>
    </source>
</reference>
<feature type="chain" id="PRO_5027063332" evidence="2">
    <location>
        <begin position="36"/>
        <end position="402"/>
    </location>
</feature>
<evidence type="ECO:0000259" key="3">
    <source>
        <dbReference type="SMART" id="SM00287"/>
    </source>
</evidence>
<keyword evidence="2" id="KW-0732">Signal</keyword>
<organism evidence="4 5">
    <name type="scientific">Brucella anthropi</name>
    <name type="common">Ochrobactrum anthropi</name>
    <dbReference type="NCBI Taxonomy" id="529"/>
    <lineage>
        <taxon>Bacteria</taxon>
        <taxon>Pseudomonadati</taxon>
        <taxon>Pseudomonadota</taxon>
        <taxon>Alphaproteobacteria</taxon>
        <taxon>Hyphomicrobiales</taxon>
        <taxon>Brucellaceae</taxon>
        <taxon>Brucella/Ochrobactrum group</taxon>
        <taxon>Brucella</taxon>
    </lineage>
</organism>
<dbReference type="SUPFAM" id="SSF52096">
    <property type="entry name" value="ClpP/crotonase"/>
    <property type="match status" value="1"/>
</dbReference>
<protein>
    <submittedName>
        <fullName evidence="4">SH3 domain-containing protein</fullName>
    </submittedName>
</protein>